<reference evidence="1 2" key="1">
    <citation type="journal article" date="2008" name="Genome Biol.">
        <title>Encapsulated in silica: genome, proteome and physiology of the thermophilic bacterium Anoxybacillus flavithermus WK1.</title>
        <authorList>
            <person name="Saw J.H."/>
            <person name="Mountain B.W."/>
            <person name="Feng L."/>
            <person name="Omelchenko M.V."/>
            <person name="Hou S."/>
            <person name="Saito J.A."/>
            <person name="Stott M.B."/>
            <person name="Li D."/>
            <person name="Zhao G."/>
            <person name="Wu J."/>
            <person name="Galperin M.Y."/>
            <person name="Koonin E.V."/>
            <person name="Makarova K.S."/>
            <person name="Wolf Y.I."/>
            <person name="Rigden D.J."/>
            <person name="Dunfield P.F."/>
            <person name="Wang L."/>
            <person name="Alam M."/>
        </authorList>
    </citation>
    <scope>NUCLEOTIDE SEQUENCE [LARGE SCALE GENOMIC DNA]</scope>
    <source>
        <strain evidence="2">DSM 21510 / WK1</strain>
    </source>
</reference>
<protein>
    <submittedName>
        <fullName evidence="1">Uncharacterized conserved protein</fullName>
    </submittedName>
</protein>
<dbReference type="InterPro" id="IPR014931">
    <property type="entry name" value="DUF1805"/>
</dbReference>
<dbReference type="Gene3D" id="3.30.1980.10">
    <property type="entry name" value="Hypothetical protein YunC"/>
    <property type="match status" value="1"/>
</dbReference>
<dbReference type="eggNOG" id="COG3377">
    <property type="taxonomic scope" value="Bacteria"/>
</dbReference>
<gene>
    <name evidence="1" type="ordered locus">Aflv_2430</name>
</gene>
<dbReference type="InterPro" id="IPR036493">
    <property type="entry name" value="YunC_sf"/>
</dbReference>
<dbReference type="AlphaFoldDB" id="B7GF51"/>
<dbReference type="EMBL" id="CP000922">
    <property type="protein sequence ID" value="ACJ34787.1"/>
    <property type="molecule type" value="Genomic_DNA"/>
</dbReference>
<dbReference type="HOGENOM" id="CLU_160472_0_0_9"/>
<proteinExistence type="predicted"/>
<dbReference type="STRING" id="491915.Aflv_2430"/>
<accession>B7GF51</accession>
<dbReference type="SUPFAM" id="SSF102891">
    <property type="entry name" value="Hypothetical protein Ta1206"/>
    <property type="match status" value="1"/>
</dbReference>
<evidence type="ECO:0000313" key="2">
    <source>
        <dbReference type="Proteomes" id="UP000000742"/>
    </source>
</evidence>
<dbReference type="Pfam" id="PF08827">
    <property type="entry name" value="DUF1805"/>
    <property type="match status" value="1"/>
</dbReference>
<dbReference type="Proteomes" id="UP000000742">
    <property type="component" value="Chromosome"/>
</dbReference>
<name>B7GF51_ANOFW</name>
<dbReference type="KEGG" id="afl:Aflv_2430"/>
<organism evidence="1 2">
    <name type="scientific">Anoxybacillus flavithermus (strain DSM 21510 / WK1)</name>
    <dbReference type="NCBI Taxonomy" id="491915"/>
    <lineage>
        <taxon>Bacteria</taxon>
        <taxon>Bacillati</taxon>
        <taxon>Bacillota</taxon>
        <taxon>Bacilli</taxon>
        <taxon>Bacillales</taxon>
        <taxon>Anoxybacillaceae</taxon>
        <taxon>Anoxybacillus</taxon>
    </lineage>
</organism>
<sequence length="128" mass="14061">MEAKKHVSIVGTLRSFIHTLNKGKEREYMIEVKPLWINGEPFTAISVQLPKTTLLAVANDKGYIMCGALDIALLNEKLRDRGIIAGRAVGVRTIDQLLEAPLESVTFAAEQLGISRGMKGKDALLLMK</sequence>
<evidence type="ECO:0000313" key="1">
    <source>
        <dbReference type="EMBL" id="ACJ34787.1"/>
    </source>
</evidence>